<keyword evidence="4 7" id="KW-0812">Transmembrane</keyword>
<dbReference type="PROSITE" id="PS50928">
    <property type="entry name" value="ABC_TM1"/>
    <property type="match status" value="1"/>
</dbReference>
<evidence type="ECO:0000313" key="9">
    <source>
        <dbReference type="EMBL" id="HDP77752.1"/>
    </source>
</evidence>
<feature type="transmembrane region" description="Helical" evidence="7">
    <location>
        <begin position="115"/>
        <end position="135"/>
    </location>
</feature>
<gene>
    <name evidence="9" type="ORF">ENN47_06145</name>
</gene>
<dbReference type="Proteomes" id="UP000886198">
    <property type="component" value="Unassembled WGS sequence"/>
</dbReference>
<dbReference type="PANTHER" id="PTHR30193">
    <property type="entry name" value="ABC TRANSPORTER PERMEASE PROTEIN"/>
    <property type="match status" value="1"/>
</dbReference>
<comment type="subcellular location">
    <subcellularLocation>
        <location evidence="1 7">Cell membrane</location>
        <topology evidence="1 7">Multi-pass membrane protein</topology>
    </subcellularLocation>
</comment>
<proteinExistence type="inferred from homology"/>
<keyword evidence="6 7" id="KW-0472">Membrane</keyword>
<comment type="caution">
    <text evidence="9">The sequence shown here is derived from an EMBL/GenBank/DDBJ whole genome shotgun (WGS) entry which is preliminary data.</text>
</comment>
<dbReference type="InterPro" id="IPR035906">
    <property type="entry name" value="MetI-like_sf"/>
</dbReference>
<feature type="domain" description="ABC transmembrane type-1" evidence="8">
    <location>
        <begin position="78"/>
        <end position="305"/>
    </location>
</feature>
<dbReference type="AlphaFoldDB" id="A0A7C1CTN5"/>
<evidence type="ECO:0000256" key="3">
    <source>
        <dbReference type="ARBA" id="ARBA00022475"/>
    </source>
</evidence>
<feature type="transmembrane region" description="Helical" evidence="7">
    <location>
        <begin position="230"/>
        <end position="250"/>
    </location>
</feature>
<evidence type="ECO:0000259" key="8">
    <source>
        <dbReference type="PROSITE" id="PS50928"/>
    </source>
</evidence>
<dbReference type="InterPro" id="IPR051393">
    <property type="entry name" value="ABC_transporter_permease"/>
</dbReference>
<dbReference type="Pfam" id="PF00528">
    <property type="entry name" value="BPD_transp_1"/>
    <property type="match status" value="1"/>
</dbReference>
<reference evidence="9" key="1">
    <citation type="journal article" date="2020" name="mSystems">
        <title>Genome- and Community-Level Interaction Insights into Carbon Utilization and Element Cycling Functions of Hydrothermarchaeota in Hydrothermal Sediment.</title>
        <authorList>
            <person name="Zhou Z."/>
            <person name="Liu Y."/>
            <person name="Xu W."/>
            <person name="Pan J."/>
            <person name="Luo Z.H."/>
            <person name="Li M."/>
        </authorList>
    </citation>
    <scope>NUCLEOTIDE SEQUENCE [LARGE SCALE GENOMIC DNA]</scope>
    <source>
        <strain evidence="9">SpSt-1179</strain>
    </source>
</reference>
<evidence type="ECO:0000256" key="5">
    <source>
        <dbReference type="ARBA" id="ARBA00022989"/>
    </source>
</evidence>
<evidence type="ECO:0000256" key="2">
    <source>
        <dbReference type="ARBA" id="ARBA00022448"/>
    </source>
</evidence>
<keyword evidence="2 7" id="KW-0813">Transport</keyword>
<feature type="transmembrane region" description="Helical" evidence="7">
    <location>
        <begin position="282"/>
        <end position="305"/>
    </location>
</feature>
<evidence type="ECO:0000256" key="7">
    <source>
        <dbReference type="RuleBase" id="RU363032"/>
    </source>
</evidence>
<organism evidence="9">
    <name type="scientific">Mesotoga infera</name>
    <dbReference type="NCBI Taxonomy" id="1236046"/>
    <lineage>
        <taxon>Bacteria</taxon>
        <taxon>Thermotogati</taxon>
        <taxon>Thermotogota</taxon>
        <taxon>Thermotogae</taxon>
        <taxon>Kosmotogales</taxon>
        <taxon>Kosmotogaceae</taxon>
        <taxon>Mesotoga</taxon>
    </lineage>
</organism>
<evidence type="ECO:0000256" key="6">
    <source>
        <dbReference type="ARBA" id="ARBA00023136"/>
    </source>
</evidence>
<dbReference type="SUPFAM" id="SSF161098">
    <property type="entry name" value="MetI-like"/>
    <property type="match status" value="1"/>
</dbReference>
<dbReference type="GO" id="GO:0055085">
    <property type="term" value="P:transmembrane transport"/>
    <property type="evidence" value="ECO:0007669"/>
    <property type="project" value="InterPro"/>
</dbReference>
<keyword evidence="5 7" id="KW-1133">Transmembrane helix</keyword>
<dbReference type="PANTHER" id="PTHR30193:SF42">
    <property type="entry name" value="ABC TRANSPORTER PERMEASE PROTEIN"/>
    <property type="match status" value="1"/>
</dbReference>
<dbReference type="EMBL" id="DSBT01000175">
    <property type="protein sequence ID" value="HDP77752.1"/>
    <property type="molecule type" value="Genomic_DNA"/>
</dbReference>
<keyword evidence="3" id="KW-1003">Cell membrane</keyword>
<feature type="transmembrane region" description="Helical" evidence="7">
    <location>
        <begin position="12"/>
        <end position="35"/>
    </location>
</feature>
<feature type="transmembrane region" description="Helical" evidence="7">
    <location>
        <begin position="82"/>
        <end position="103"/>
    </location>
</feature>
<dbReference type="GO" id="GO:0005886">
    <property type="term" value="C:plasma membrane"/>
    <property type="evidence" value="ECO:0007669"/>
    <property type="project" value="UniProtKB-SubCell"/>
</dbReference>
<evidence type="ECO:0000256" key="1">
    <source>
        <dbReference type="ARBA" id="ARBA00004651"/>
    </source>
</evidence>
<name>A0A7C1CTN5_9BACT</name>
<evidence type="ECO:0000256" key="4">
    <source>
        <dbReference type="ARBA" id="ARBA00022692"/>
    </source>
</evidence>
<comment type="similarity">
    <text evidence="7">Belongs to the binding-protein-dependent transport system permease family.</text>
</comment>
<feature type="transmembrane region" description="Helical" evidence="7">
    <location>
        <begin position="170"/>
        <end position="187"/>
    </location>
</feature>
<protein>
    <submittedName>
        <fullName evidence="9">Sugar ABC transporter permease</fullName>
    </submittedName>
</protein>
<accession>A0A7C1CTN5</accession>
<sequence length="314" mass="35720">MEVFQIKRKTKRGIISFFILSPTFAAIGVFVYFFIGWTSRTSLSNWNSFARLLKGEFEFVGLRNYFRLFEDPRFQTDLWNTLYFTLFFILGCLLLGIVLAVLIDRNLKGSSVFRNIYLFPMALSFVVTGAVWRWIFAPGILPNSPQGMNLLLNLVGLDFFQWKWFTSTESFLNFNIALIPVIIAAVWQMSGYTMAMYLAGLRGISQDLVEAAEVDGATGWQIFWKIKFPILRPITLSAMIILGHISLKIFDLVYAMTGSGPNNVTDVPAIYMFETTFRANKYATGSAIAIIMLLMVAVVIIPYLASAFRKEKRI</sequence>
<dbReference type="CDD" id="cd06261">
    <property type="entry name" value="TM_PBP2"/>
    <property type="match status" value="1"/>
</dbReference>
<dbReference type="InterPro" id="IPR000515">
    <property type="entry name" value="MetI-like"/>
</dbReference>
<dbReference type="Gene3D" id="1.10.3720.10">
    <property type="entry name" value="MetI-like"/>
    <property type="match status" value="1"/>
</dbReference>